<protein>
    <recommendedName>
        <fullName evidence="3">ER membrane protein complex subunit 4</fullName>
    </recommendedName>
</protein>
<evidence type="ECO:0000256" key="9">
    <source>
        <dbReference type="SAM" id="Phobius"/>
    </source>
</evidence>
<dbReference type="Proteomes" id="UP001147746">
    <property type="component" value="Unassembled WGS sequence"/>
</dbReference>
<accession>A0A9W9Q5L5</accession>
<dbReference type="GO" id="GO:0005789">
    <property type="term" value="C:endoplasmic reticulum membrane"/>
    <property type="evidence" value="ECO:0007669"/>
    <property type="project" value="UniProtKB-SubCell"/>
</dbReference>
<feature type="compositionally biased region" description="Pro residues" evidence="8">
    <location>
        <begin position="1"/>
        <end position="12"/>
    </location>
</feature>
<evidence type="ECO:0000256" key="4">
    <source>
        <dbReference type="ARBA" id="ARBA00022692"/>
    </source>
</evidence>
<dbReference type="EMBL" id="JAPZBO010000002">
    <property type="protein sequence ID" value="KAJ5324744.1"/>
    <property type="molecule type" value="Genomic_DNA"/>
</dbReference>
<name>A0A9W9Q5L5_9EURO</name>
<evidence type="ECO:0000256" key="1">
    <source>
        <dbReference type="ARBA" id="ARBA00004477"/>
    </source>
</evidence>
<evidence type="ECO:0000313" key="11">
    <source>
        <dbReference type="Proteomes" id="UP001147746"/>
    </source>
</evidence>
<organism evidence="10 11">
    <name type="scientific">Penicillium atrosanguineum</name>
    <dbReference type="NCBI Taxonomy" id="1132637"/>
    <lineage>
        <taxon>Eukaryota</taxon>
        <taxon>Fungi</taxon>
        <taxon>Dikarya</taxon>
        <taxon>Ascomycota</taxon>
        <taxon>Pezizomycotina</taxon>
        <taxon>Eurotiomycetes</taxon>
        <taxon>Eurotiomycetidae</taxon>
        <taxon>Eurotiales</taxon>
        <taxon>Aspergillaceae</taxon>
        <taxon>Penicillium</taxon>
    </lineage>
</organism>
<feature type="region of interest" description="Disordered" evidence="8">
    <location>
        <begin position="1"/>
        <end position="80"/>
    </location>
</feature>
<keyword evidence="7 9" id="KW-0472">Membrane</keyword>
<dbReference type="OrthoDB" id="369569at2759"/>
<keyword evidence="4 9" id="KW-0812">Transmembrane</keyword>
<dbReference type="PANTHER" id="PTHR19315">
    <property type="entry name" value="ER MEMBRANE PROTEIN COMPLEX SUBUNIT 4"/>
    <property type="match status" value="1"/>
</dbReference>
<comment type="subcellular location">
    <subcellularLocation>
        <location evidence="1">Endoplasmic reticulum membrane</location>
        <topology evidence="1">Multi-pass membrane protein</topology>
    </subcellularLocation>
</comment>
<sequence>MSSVLPPPPPPQWAVAMNSPMARPSKAASSIPNPPGFASRGGKQVSSAPELSYCRVDHTNHPQREKQQQQPTAARPEETDTLKMKKAWEIAIAPSKQLPMNGIMMYMSGNSLQIFSIMMVFMLFKGPIQGLINTNAAFAKYETPTTRGRLVAVKAVYVLMQLLLLALGIWKVNGMGLLPYVFPNAWSLNFSLTQLAGLRDQIGSHGNRNDSL</sequence>
<dbReference type="InterPro" id="IPR009445">
    <property type="entry name" value="TMEM85/Emc4"/>
</dbReference>
<comment type="similarity">
    <text evidence="2">Belongs to the EMC4 family.</text>
</comment>
<evidence type="ECO:0000256" key="7">
    <source>
        <dbReference type="ARBA" id="ARBA00023136"/>
    </source>
</evidence>
<reference evidence="10" key="1">
    <citation type="submission" date="2022-12" db="EMBL/GenBank/DDBJ databases">
        <authorList>
            <person name="Petersen C."/>
        </authorList>
    </citation>
    <scope>NUCLEOTIDE SEQUENCE</scope>
    <source>
        <strain evidence="10">IBT 21472</strain>
    </source>
</reference>
<keyword evidence="11" id="KW-1185">Reference proteome</keyword>
<evidence type="ECO:0000256" key="3">
    <source>
        <dbReference type="ARBA" id="ARBA00020820"/>
    </source>
</evidence>
<feature type="transmembrane region" description="Helical" evidence="9">
    <location>
        <begin position="150"/>
        <end position="170"/>
    </location>
</feature>
<proteinExistence type="inferred from homology"/>
<evidence type="ECO:0000256" key="5">
    <source>
        <dbReference type="ARBA" id="ARBA00022824"/>
    </source>
</evidence>
<dbReference type="Pfam" id="PF06417">
    <property type="entry name" value="EMC4"/>
    <property type="match status" value="1"/>
</dbReference>
<dbReference type="PIRSF" id="PIRSF017207">
    <property type="entry name" value="UCP017207_TM-p85"/>
    <property type="match status" value="1"/>
</dbReference>
<keyword evidence="5" id="KW-0256">Endoplasmic reticulum</keyword>
<keyword evidence="6 9" id="KW-1133">Transmembrane helix</keyword>
<feature type="transmembrane region" description="Helical" evidence="9">
    <location>
        <begin position="103"/>
        <end position="124"/>
    </location>
</feature>
<feature type="compositionally biased region" description="Basic and acidic residues" evidence="8">
    <location>
        <begin position="55"/>
        <end position="67"/>
    </location>
</feature>
<evidence type="ECO:0000313" key="10">
    <source>
        <dbReference type="EMBL" id="KAJ5324744.1"/>
    </source>
</evidence>
<dbReference type="AlphaFoldDB" id="A0A9W9Q5L5"/>
<comment type="caution">
    <text evidence="10">The sequence shown here is derived from an EMBL/GenBank/DDBJ whole genome shotgun (WGS) entry which is preliminary data.</text>
</comment>
<gene>
    <name evidence="10" type="ORF">N7476_003344</name>
</gene>
<reference evidence="10" key="2">
    <citation type="journal article" date="2023" name="IMA Fungus">
        <title>Comparative genomic study of the Penicillium genus elucidates a diverse pangenome and 15 lateral gene transfer events.</title>
        <authorList>
            <person name="Petersen C."/>
            <person name="Sorensen T."/>
            <person name="Nielsen M.R."/>
            <person name="Sondergaard T.E."/>
            <person name="Sorensen J.L."/>
            <person name="Fitzpatrick D.A."/>
            <person name="Frisvad J.C."/>
            <person name="Nielsen K.L."/>
        </authorList>
    </citation>
    <scope>NUCLEOTIDE SEQUENCE</scope>
    <source>
        <strain evidence="10">IBT 21472</strain>
    </source>
</reference>
<evidence type="ECO:0000256" key="8">
    <source>
        <dbReference type="SAM" id="MobiDB-lite"/>
    </source>
</evidence>
<evidence type="ECO:0000256" key="6">
    <source>
        <dbReference type="ARBA" id="ARBA00022989"/>
    </source>
</evidence>
<evidence type="ECO:0000256" key="2">
    <source>
        <dbReference type="ARBA" id="ARBA00007715"/>
    </source>
</evidence>